<accession>A0A392RJ94</accession>
<dbReference type="Proteomes" id="UP000265520">
    <property type="component" value="Unassembled WGS sequence"/>
</dbReference>
<organism evidence="1 2">
    <name type="scientific">Trifolium medium</name>
    <dbReference type="NCBI Taxonomy" id="97028"/>
    <lineage>
        <taxon>Eukaryota</taxon>
        <taxon>Viridiplantae</taxon>
        <taxon>Streptophyta</taxon>
        <taxon>Embryophyta</taxon>
        <taxon>Tracheophyta</taxon>
        <taxon>Spermatophyta</taxon>
        <taxon>Magnoliopsida</taxon>
        <taxon>eudicotyledons</taxon>
        <taxon>Gunneridae</taxon>
        <taxon>Pentapetalae</taxon>
        <taxon>rosids</taxon>
        <taxon>fabids</taxon>
        <taxon>Fabales</taxon>
        <taxon>Fabaceae</taxon>
        <taxon>Papilionoideae</taxon>
        <taxon>50 kb inversion clade</taxon>
        <taxon>NPAAA clade</taxon>
        <taxon>Hologalegina</taxon>
        <taxon>IRL clade</taxon>
        <taxon>Trifolieae</taxon>
        <taxon>Trifolium</taxon>
    </lineage>
</organism>
<sequence length="61" mass="6356">VASASGGARTPSWSYWGSQGTIKIGSTPEATPMTLDTLATSKHVDGLLFALVSYCASDFVF</sequence>
<dbReference type="EMBL" id="LXQA010232701">
    <property type="protein sequence ID" value="MCI36319.1"/>
    <property type="molecule type" value="Genomic_DNA"/>
</dbReference>
<feature type="non-terminal residue" evidence="1">
    <location>
        <position position="1"/>
    </location>
</feature>
<keyword evidence="2" id="KW-1185">Reference proteome</keyword>
<dbReference type="AlphaFoldDB" id="A0A392RJ94"/>
<evidence type="ECO:0000313" key="2">
    <source>
        <dbReference type="Proteomes" id="UP000265520"/>
    </source>
</evidence>
<reference evidence="1 2" key="1">
    <citation type="journal article" date="2018" name="Front. Plant Sci.">
        <title>Red Clover (Trifolium pratense) and Zigzag Clover (T. medium) - A Picture of Genomic Similarities and Differences.</title>
        <authorList>
            <person name="Dluhosova J."/>
            <person name="Istvanek J."/>
            <person name="Nedelnik J."/>
            <person name="Repkova J."/>
        </authorList>
    </citation>
    <scope>NUCLEOTIDE SEQUENCE [LARGE SCALE GENOMIC DNA]</scope>
    <source>
        <strain evidence="2">cv. 10/8</strain>
        <tissue evidence="1">Leaf</tissue>
    </source>
</reference>
<name>A0A392RJ94_9FABA</name>
<protein>
    <submittedName>
        <fullName evidence="1">Uncharacterized protein</fullName>
    </submittedName>
</protein>
<evidence type="ECO:0000313" key="1">
    <source>
        <dbReference type="EMBL" id="MCI36319.1"/>
    </source>
</evidence>
<proteinExistence type="predicted"/>
<comment type="caution">
    <text evidence="1">The sequence shown here is derived from an EMBL/GenBank/DDBJ whole genome shotgun (WGS) entry which is preliminary data.</text>
</comment>